<evidence type="ECO:0000313" key="2">
    <source>
        <dbReference type="EMBL" id="MDC8773549.1"/>
    </source>
</evidence>
<feature type="compositionally biased region" description="Pro residues" evidence="1">
    <location>
        <begin position="86"/>
        <end position="114"/>
    </location>
</feature>
<gene>
    <name evidence="2" type="ORF">PRZ03_18385</name>
</gene>
<accession>A0ABT5KJD6</accession>
<protein>
    <submittedName>
        <fullName evidence="2">CAP domain-containing protein</fullName>
    </submittedName>
</protein>
<dbReference type="RefSeq" id="WP_273601724.1">
    <property type="nucleotide sequence ID" value="NZ_JAQQXT010000012.1"/>
</dbReference>
<dbReference type="Proteomes" id="UP001221189">
    <property type="component" value="Unassembled WGS sequence"/>
</dbReference>
<organism evidence="2 3">
    <name type="scientific">Roseateles albus</name>
    <dbReference type="NCBI Taxonomy" id="2987525"/>
    <lineage>
        <taxon>Bacteria</taxon>
        <taxon>Pseudomonadati</taxon>
        <taxon>Pseudomonadota</taxon>
        <taxon>Betaproteobacteria</taxon>
        <taxon>Burkholderiales</taxon>
        <taxon>Sphaerotilaceae</taxon>
        <taxon>Roseateles</taxon>
    </lineage>
</organism>
<keyword evidence="3" id="KW-1185">Reference proteome</keyword>
<name>A0ABT5KJD6_9BURK</name>
<dbReference type="InterPro" id="IPR035940">
    <property type="entry name" value="CAP_sf"/>
</dbReference>
<feature type="region of interest" description="Disordered" evidence="1">
    <location>
        <begin position="76"/>
        <end position="118"/>
    </location>
</feature>
<reference evidence="2 3" key="1">
    <citation type="submission" date="2022-10" db="EMBL/GenBank/DDBJ databases">
        <title>Paucibacter sp. hw1 Genome sequencing.</title>
        <authorList>
            <person name="Park S."/>
        </authorList>
    </citation>
    <scope>NUCLEOTIDE SEQUENCE [LARGE SCALE GENOMIC DNA]</scope>
    <source>
        <strain evidence="3">hw1</strain>
    </source>
</reference>
<proteinExistence type="predicted"/>
<dbReference type="Gene3D" id="3.40.33.10">
    <property type="entry name" value="CAP"/>
    <property type="match status" value="1"/>
</dbReference>
<comment type="caution">
    <text evidence="2">The sequence shown here is derived from an EMBL/GenBank/DDBJ whole genome shotgun (WGS) entry which is preliminary data.</text>
</comment>
<dbReference type="EMBL" id="JAQQXT010000012">
    <property type="protein sequence ID" value="MDC8773549.1"/>
    <property type="molecule type" value="Genomic_DNA"/>
</dbReference>
<sequence length="445" mass="47154">MKKFSMLVPAQRETTFKSETTLAVMTNFSRRAAIFAYQHQGIKLMQKSAHYPLTSIASLAVTLVLASSLAACGGGGSSSSISTESAPPPAPAPAPTPTPTPTPTPEPAPAPLPAPNSTLQTWVPEATYAAKSAELDALQTLNQERANCGFGLLRQNDLIDKAAKGHADYIAQNMKNPSFRGIDHYQDPSFSGFTGVSPSDRAKAAGYAAYVGEVMSNGWYSTNTEAEAQLPGPMRSGEFVVRKFINSVYHMAGILSDARDVGIAVTTAPVPMPYTIGTGPDAKTSFSPAKVQVSVINQGSIGAGQKPLPDTVQSYPCEGSRGLMSEFGTDGNATGETPDPFVGLRSTVLKAPSWGHPLYFFNPSGGSLIIISAQLTDAAGVSVPLFHFTHEVDPHRRLTASQVFLIPLRKLDKNASYFLQVQGQQSGKPFAKAFHFSTGEMTPLG</sequence>
<evidence type="ECO:0000256" key="1">
    <source>
        <dbReference type="SAM" id="MobiDB-lite"/>
    </source>
</evidence>
<evidence type="ECO:0000313" key="3">
    <source>
        <dbReference type="Proteomes" id="UP001221189"/>
    </source>
</evidence>